<dbReference type="Pfam" id="PF13424">
    <property type="entry name" value="TPR_12"/>
    <property type="match status" value="1"/>
</dbReference>
<dbReference type="RefSeq" id="WP_111904223.1">
    <property type="nucleotide sequence ID" value="NZ_QLNP01000079.1"/>
</dbReference>
<keyword evidence="1" id="KW-0677">Repeat</keyword>
<dbReference type="Gene3D" id="1.25.40.10">
    <property type="entry name" value="Tetratricopeptide repeat domain"/>
    <property type="match status" value="2"/>
</dbReference>
<evidence type="ECO:0000256" key="2">
    <source>
        <dbReference type="ARBA" id="ARBA00022803"/>
    </source>
</evidence>
<dbReference type="InterPro" id="IPR019734">
    <property type="entry name" value="TPR_rpt"/>
</dbReference>
<organism evidence="3 4">
    <name type="scientific">Arthrobacter globiformis</name>
    <dbReference type="NCBI Taxonomy" id="1665"/>
    <lineage>
        <taxon>Bacteria</taxon>
        <taxon>Bacillati</taxon>
        <taxon>Actinomycetota</taxon>
        <taxon>Actinomycetes</taxon>
        <taxon>Micrococcales</taxon>
        <taxon>Micrococcaceae</taxon>
        <taxon>Arthrobacter</taxon>
    </lineage>
</organism>
<dbReference type="AlphaFoldDB" id="A0A328HFP2"/>
<dbReference type="PANTHER" id="PTHR45641:SF19">
    <property type="entry name" value="NEPHROCYSTIN-3"/>
    <property type="match status" value="1"/>
</dbReference>
<accession>A0A328HFP2</accession>
<dbReference type="SMART" id="SM00028">
    <property type="entry name" value="TPR"/>
    <property type="match status" value="4"/>
</dbReference>
<evidence type="ECO:0000313" key="4">
    <source>
        <dbReference type="Proteomes" id="UP000249166"/>
    </source>
</evidence>
<name>A0A328HFP2_ARTGO</name>
<sequence length="337" mass="36872">MIVDTLRARIQHVRALGLWDKADDRAAIELATAALNSLPARSGGTYRRIRDRLDVLLTLATFGTGLADHAMAERRLLEAVSLLRSARSGRARDARLCEALIRYGNLNRLTARHDEALESLHEALQIAQQRPLSRQVLAGCHNALGILARDEARYADAKTHYCQTQGALEACYGKDSPMLASLHHNLAGLAYAQHRFIEAEAPARRALSLRSRAANPDLLAIAADTSVLGAIFAAQGRHEEAETLLNDALETWRCRFGPQHYEVAVQLHNLAMIQEARGDGAAAEQSLLTALQIKRRTLGDCHPEVEALLSNLSAMHERDICKSANSSQPQTNHSVAG</sequence>
<dbReference type="OrthoDB" id="3399139at2"/>
<dbReference type="EMBL" id="QLNP01000079">
    <property type="protein sequence ID" value="RAM36964.1"/>
    <property type="molecule type" value="Genomic_DNA"/>
</dbReference>
<dbReference type="InterPro" id="IPR011990">
    <property type="entry name" value="TPR-like_helical_dom_sf"/>
</dbReference>
<proteinExistence type="predicted"/>
<dbReference type="SUPFAM" id="SSF48452">
    <property type="entry name" value="TPR-like"/>
    <property type="match status" value="2"/>
</dbReference>
<evidence type="ECO:0008006" key="5">
    <source>
        <dbReference type="Google" id="ProtNLM"/>
    </source>
</evidence>
<dbReference type="Pfam" id="PF13374">
    <property type="entry name" value="TPR_10"/>
    <property type="match status" value="1"/>
</dbReference>
<dbReference type="PANTHER" id="PTHR45641">
    <property type="entry name" value="TETRATRICOPEPTIDE REPEAT PROTEIN (AFU_ORTHOLOGUE AFUA_6G03870)"/>
    <property type="match status" value="1"/>
</dbReference>
<comment type="caution">
    <text evidence="3">The sequence shown here is derived from an EMBL/GenBank/DDBJ whole genome shotgun (WGS) entry which is preliminary data.</text>
</comment>
<evidence type="ECO:0000256" key="1">
    <source>
        <dbReference type="ARBA" id="ARBA00022737"/>
    </source>
</evidence>
<dbReference type="Proteomes" id="UP000249166">
    <property type="component" value="Unassembled WGS sequence"/>
</dbReference>
<keyword evidence="2" id="KW-0802">TPR repeat</keyword>
<protein>
    <recommendedName>
        <fullName evidence="5">Tetratricopeptide repeat protein</fullName>
    </recommendedName>
</protein>
<gene>
    <name evidence="3" type="ORF">DBZ45_12455</name>
</gene>
<evidence type="ECO:0000313" key="3">
    <source>
        <dbReference type="EMBL" id="RAM36964.1"/>
    </source>
</evidence>
<reference evidence="3 4" key="1">
    <citation type="submission" date="2018-04" db="EMBL/GenBank/DDBJ databases">
        <title>Bacteria isolated from cave deposits of Manipur.</title>
        <authorList>
            <person name="Sahoo D."/>
            <person name="Sarangthem I."/>
            <person name="Nandeibam J."/>
        </authorList>
    </citation>
    <scope>NUCLEOTIDE SEQUENCE [LARGE SCALE GENOMIC DNA]</scope>
    <source>
        <strain evidence="4">mrc11</strain>
    </source>
</reference>